<dbReference type="PANTHER" id="PTHR22946">
    <property type="entry name" value="DIENELACTONE HYDROLASE DOMAIN-CONTAINING PROTEIN-RELATED"/>
    <property type="match status" value="1"/>
</dbReference>
<evidence type="ECO:0000259" key="1">
    <source>
        <dbReference type="Pfam" id="PF01738"/>
    </source>
</evidence>
<dbReference type="InterPro" id="IPR050261">
    <property type="entry name" value="FrsA_esterase"/>
</dbReference>
<keyword evidence="3" id="KW-1185">Reference proteome</keyword>
<feature type="domain" description="Dienelactone hydrolase" evidence="1">
    <location>
        <begin position="28"/>
        <end position="234"/>
    </location>
</feature>
<evidence type="ECO:0000313" key="2">
    <source>
        <dbReference type="EMBL" id="QDP19276.1"/>
    </source>
</evidence>
<dbReference type="SUPFAM" id="SSF53474">
    <property type="entry name" value="alpha/beta-Hydrolases"/>
    <property type="match status" value="1"/>
</dbReference>
<dbReference type="GO" id="GO:0016787">
    <property type="term" value="F:hydrolase activity"/>
    <property type="evidence" value="ECO:0007669"/>
    <property type="project" value="UniProtKB-KW"/>
</dbReference>
<protein>
    <submittedName>
        <fullName evidence="2">Dienelactone hydrolase family protein</fullName>
    </submittedName>
</protein>
<dbReference type="Pfam" id="PF01738">
    <property type="entry name" value="DLH"/>
    <property type="match status" value="1"/>
</dbReference>
<organism evidence="2 3">
    <name type="scientific">Sphingomonas xanthus</name>
    <dbReference type="NCBI Taxonomy" id="2594473"/>
    <lineage>
        <taxon>Bacteria</taxon>
        <taxon>Pseudomonadati</taxon>
        <taxon>Pseudomonadota</taxon>
        <taxon>Alphaproteobacteria</taxon>
        <taxon>Sphingomonadales</taxon>
        <taxon>Sphingomonadaceae</taxon>
        <taxon>Sphingomonas</taxon>
    </lineage>
</organism>
<keyword evidence="2" id="KW-0378">Hydrolase</keyword>
<dbReference type="InterPro" id="IPR029058">
    <property type="entry name" value="AB_hydrolase_fold"/>
</dbReference>
<proteinExistence type="predicted"/>
<sequence length="237" mass="25404">MSDHRDIPQRFNDEALGHVLVSDGGGTPRPAVIIVPTVMGISDLEMGFAERLVGLGYCVLIADLFGTAFRGAARDTMFGEMNRLLEDRASLCDRMTSVLDLAKQQAEVDAAKVAVIGYCFGGLCALDLARSGADFQGAASFHGLFKPPGLPANAVKPKVIAFHGWDDPMVPPEDVAALGQELTASGCDWQIHAYGHVGHGFTNPNAHEIGIDGVTYDEDAARRSWTSLEDFLAECLR</sequence>
<dbReference type="PANTHER" id="PTHR22946:SF0">
    <property type="entry name" value="DIENELACTONE HYDROLASE DOMAIN-CONTAINING PROTEIN"/>
    <property type="match status" value="1"/>
</dbReference>
<dbReference type="RefSeq" id="WP_147493730.1">
    <property type="nucleotide sequence ID" value="NZ_CP041659.1"/>
</dbReference>
<dbReference type="EMBL" id="CP041659">
    <property type="protein sequence ID" value="QDP19276.1"/>
    <property type="molecule type" value="Genomic_DNA"/>
</dbReference>
<gene>
    <name evidence="2" type="ORF">FMM02_04430</name>
</gene>
<reference evidence="2 3" key="1">
    <citation type="submission" date="2019-07" db="EMBL/GenBank/DDBJ databases">
        <title>Sphingomonas AE3 Genome sequencing and assembly.</title>
        <authorList>
            <person name="Kim H."/>
        </authorList>
    </citation>
    <scope>NUCLEOTIDE SEQUENCE [LARGE SCALE GENOMIC DNA]</scope>
    <source>
        <strain evidence="2 3">AE3</strain>
    </source>
</reference>
<dbReference type="Proteomes" id="UP000321857">
    <property type="component" value="Chromosome"/>
</dbReference>
<dbReference type="Gene3D" id="3.40.50.1820">
    <property type="entry name" value="alpha/beta hydrolase"/>
    <property type="match status" value="1"/>
</dbReference>
<dbReference type="OrthoDB" id="9787933at2"/>
<name>A0A516IQT8_9SPHN</name>
<dbReference type="InterPro" id="IPR002925">
    <property type="entry name" value="Dienelactn_hydro"/>
</dbReference>
<accession>A0A516IQT8</accession>
<dbReference type="AlphaFoldDB" id="A0A516IQT8"/>
<dbReference type="KEGG" id="sxa:FMM02_04430"/>
<evidence type="ECO:0000313" key="3">
    <source>
        <dbReference type="Proteomes" id="UP000321857"/>
    </source>
</evidence>